<proteinExistence type="inferred from homology"/>
<accession>A0A9J6H068</accession>
<organism evidence="10 11">
    <name type="scientific">Haemaphysalis longicornis</name>
    <name type="common">Bush tick</name>
    <dbReference type="NCBI Taxonomy" id="44386"/>
    <lineage>
        <taxon>Eukaryota</taxon>
        <taxon>Metazoa</taxon>
        <taxon>Ecdysozoa</taxon>
        <taxon>Arthropoda</taxon>
        <taxon>Chelicerata</taxon>
        <taxon>Arachnida</taxon>
        <taxon>Acari</taxon>
        <taxon>Parasitiformes</taxon>
        <taxon>Ixodida</taxon>
        <taxon>Ixodoidea</taxon>
        <taxon>Ixodidae</taxon>
        <taxon>Haemaphysalinae</taxon>
        <taxon>Haemaphysalis</taxon>
    </lineage>
</organism>
<evidence type="ECO:0000256" key="7">
    <source>
        <dbReference type="ARBA" id="ARBA00023049"/>
    </source>
</evidence>
<evidence type="ECO:0008006" key="12">
    <source>
        <dbReference type="Google" id="ProtNLM"/>
    </source>
</evidence>
<dbReference type="Pfam" id="PF05649">
    <property type="entry name" value="Peptidase_M13_N"/>
    <property type="match status" value="1"/>
</dbReference>
<dbReference type="GO" id="GO:0016485">
    <property type="term" value="P:protein processing"/>
    <property type="evidence" value="ECO:0007669"/>
    <property type="project" value="TreeGrafter"/>
</dbReference>
<evidence type="ECO:0000256" key="4">
    <source>
        <dbReference type="ARBA" id="ARBA00022723"/>
    </source>
</evidence>
<comment type="cofactor">
    <cofactor evidence="1">
        <name>Zn(2+)</name>
        <dbReference type="ChEBI" id="CHEBI:29105"/>
    </cofactor>
</comment>
<dbReference type="AlphaFoldDB" id="A0A9J6H068"/>
<evidence type="ECO:0000256" key="1">
    <source>
        <dbReference type="ARBA" id="ARBA00001947"/>
    </source>
</evidence>
<dbReference type="GO" id="GO:0005886">
    <property type="term" value="C:plasma membrane"/>
    <property type="evidence" value="ECO:0007669"/>
    <property type="project" value="TreeGrafter"/>
</dbReference>
<sequence length="461" mass="53882">MPRRFLPYDNRTATIKELQRRNAWHWLTYLNFLLEDAGVQFHRHSSVVVLDREYVGRLALQLSKYSSKTLLNYLGYALLVKFSPLLPSDVDSLMPLSHNHHIETVSHRLQACVHMLEDLCPYWVRKMARMTLSRENVTTPRWHYDEEMHKLVYLVRESMKQTVQRATWLSQAEVDAASQKLEKLRVDFLAARETEDEVNAYYPQFVSPFPADDALLGYYKLLNETMSFYWITNSSFDMDARYQISSFVAGEVEYIAERNLLFIPHGLIAFASNISDTFDPLFVPFIVPAILRGMFAAIDRRGATVNVQNQVVNWWSNSSRSKFASKLQCFQDQYAAEMQDRFGLDIDDEFFMDENVADNAVLHPLHDVYRKAMHLARRTPRDSRVPGFESLTIDQLFYVNYAAAHCDGFNADTFRRQVIYKDCLPAYLRVNVPLKNYPKFAEVFKCQRNAPMNPEHRCELW</sequence>
<dbReference type="Gene3D" id="1.10.1380.10">
    <property type="entry name" value="Neutral endopeptidase , domain2"/>
    <property type="match status" value="1"/>
</dbReference>
<evidence type="ECO:0000313" key="11">
    <source>
        <dbReference type="Proteomes" id="UP000821853"/>
    </source>
</evidence>
<dbReference type="PANTHER" id="PTHR11733">
    <property type="entry name" value="ZINC METALLOPROTEASE FAMILY M13 NEPRILYSIN-RELATED"/>
    <property type="match status" value="1"/>
</dbReference>
<protein>
    <recommendedName>
        <fullName evidence="12">Neprilysin-1</fullName>
    </recommendedName>
</protein>
<dbReference type="GO" id="GO:0046872">
    <property type="term" value="F:metal ion binding"/>
    <property type="evidence" value="ECO:0007669"/>
    <property type="project" value="UniProtKB-KW"/>
</dbReference>
<dbReference type="InterPro" id="IPR018497">
    <property type="entry name" value="Peptidase_M13_C"/>
</dbReference>
<comment type="similarity">
    <text evidence="2">Belongs to the peptidase M13 family.</text>
</comment>
<keyword evidence="5" id="KW-0378">Hydrolase</keyword>
<dbReference type="PROSITE" id="PS51885">
    <property type="entry name" value="NEPRILYSIN"/>
    <property type="match status" value="1"/>
</dbReference>
<evidence type="ECO:0000259" key="9">
    <source>
        <dbReference type="Pfam" id="PF05649"/>
    </source>
</evidence>
<evidence type="ECO:0000313" key="10">
    <source>
        <dbReference type="EMBL" id="KAH9380063.1"/>
    </source>
</evidence>
<dbReference type="GO" id="GO:0004222">
    <property type="term" value="F:metalloendopeptidase activity"/>
    <property type="evidence" value="ECO:0007669"/>
    <property type="project" value="InterPro"/>
</dbReference>
<evidence type="ECO:0000256" key="2">
    <source>
        <dbReference type="ARBA" id="ARBA00007357"/>
    </source>
</evidence>
<keyword evidence="3" id="KW-0645">Protease</keyword>
<dbReference type="OMA" id="QRRNAWH"/>
<dbReference type="OrthoDB" id="6493554at2759"/>
<dbReference type="Proteomes" id="UP000821853">
    <property type="component" value="Chromosome 8"/>
</dbReference>
<dbReference type="SUPFAM" id="SSF55486">
    <property type="entry name" value="Metalloproteases ('zincins'), catalytic domain"/>
    <property type="match status" value="1"/>
</dbReference>
<dbReference type="InterPro" id="IPR042089">
    <property type="entry name" value="Peptidase_M13_dom_2"/>
</dbReference>
<gene>
    <name evidence="10" type="ORF">HPB48_001715</name>
</gene>
<dbReference type="PANTHER" id="PTHR11733:SF241">
    <property type="entry name" value="GH26575P-RELATED"/>
    <property type="match status" value="1"/>
</dbReference>
<name>A0A9J6H068_HAELO</name>
<evidence type="ECO:0000256" key="6">
    <source>
        <dbReference type="ARBA" id="ARBA00022833"/>
    </source>
</evidence>
<feature type="domain" description="Peptidase M13 C-terminal" evidence="8">
    <location>
        <begin position="298"/>
        <end position="460"/>
    </location>
</feature>
<dbReference type="Pfam" id="PF01431">
    <property type="entry name" value="Peptidase_M13"/>
    <property type="match status" value="1"/>
</dbReference>
<evidence type="ECO:0000256" key="5">
    <source>
        <dbReference type="ARBA" id="ARBA00022801"/>
    </source>
</evidence>
<dbReference type="InterPro" id="IPR024079">
    <property type="entry name" value="MetalloPept_cat_dom_sf"/>
</dbReference>
<comment type="caution">
    <text evidence="10">The sequence shown here is derived from an EMBL/GenBank/DDBJ whole genome shotgun (WGS) entry which is preliminary data.</text>
</comment>
<dbReference type="Gene3D" id="3.40.390.10">
    <property type="entry name" value="Collagenase (Catalytic Domain)"/>
    <property type="match status" value="1"/>
</dbReference>
<evidence type="ECO:0000259" key="8">
    <source>
        <dbReference type="Pfam" id="PF01431"/>
    </source>
</evidence>
<keyword evidence="11" id="KW-1185">Reference proteome</keyword>
<keyword evidence="4" id="KW-0479">Metal-binding</keyword>
<dbReference type="EMBL" id="JABSTR010000010">
    <property type="protein sequence ID" value="KAH9380063.1"/>
    <property type="molecule type" value="Genomic_DNA"/>
</dbReference>
<dbReference type="VEuPathDB" id="VectorBase:HLOH_061335"/>
<feature type="domain" description="Peptidase M13 N-terminal" evidence="9">
    <location>
        <begin position="13"/>
        <end position="186"/>
    </location>
</feature>
<keyword evidence="7" id="KW-0482">Metalloprotease</keyword>
<dbReference type="InterPro" id="IPR000718">
    <property type="entry name" value="Peptidase_M13"/>
</dbReference>
<evidence type="ECO:0000256" key="3">
    <source>
        <dbReference type="ARBA" id="ARBA00022670"/>
    </source>
</evidence>
<keyword evidence="6" id="KW-0862">Zinc</keyword>
<dbReference type="InterPro" id="IPR008753">
    <property type="entry name" value="Peptidase_M13_N"/>
</dbReference>
<reference evidence="10 11" key="1">
    <citation type="journal article" date="2020" name="Cell">
        <title>Large-Scale Comparative Analyses of Tick Genomes Elucidate Their Genetic Diversity and Vector Capacities.</title>
        <authorList>
            <consortium name="Tick Genome and Microbiome Consortium (TIGMIC)"/>
            <person name="Jia N."/>
            <person name="Wang J."/>
            <person name="Shi W."/>
            <person name="Du L."/>
            <person name="Sun Y."/>
            <person name="Zhan W."/>
            <person name="Jiang J.F."/>
            <person name="Wang Q."/>
            <person name="Zhang B."/>
            <person name="Ji P."/>
            <person name="Bell-Sakyi L."/>
            <person name="Cui X.M."/>
            <person name="Yuan T.T."/>
            <person name="Jiang B.G."/>
            <person name="Yang W.F."/>
            <person name="Lam T.T."/>
            <person name="Chang Q.C."/>
            <person name="Ding S.J."/>
            <person name="Wang X.J."/>
            <person name="Zhu J.G."/>
            <person name="Ruan X.D."/>
            <person name="Zhao L."/>
            <person name="Wei J.T."/>
            <person name="Ye R.Z."/>
            <person name="Que T.C."/>
            <person name="Du C.H."/>
            <person name="Zhou Y.H."/>
            <person name="Cheng J.X."/>
            <person name="Dai P.F."/>
            <person name="Guo W.B."/>
            <person name="Han X.H."/>
            <person name="Huang E.J."/>
            <person name="Li L.F."/>
            <person name="Wei W."/>
            <person name="Gao Y.C."/>
            <person name="Liu J.Z."/>
            <person name="Shao H.Z."/>
            <person name="Wang X."/>
            <person name="Wang C.C."/>
            <person name="Yang T.C."/>
            <person name="Huo Q.B."/>
            <person name="Li W."/>
            <person name="Chen H.Y."/>
            <person name="Chen S.E."/>
            <person name="Zhou L.G."/>
            <person name="Ni X.B."/>
            <person name="Tian J.H."/>
            <person name="Sheng Y."/>
            <person name="Liu T."/>
            <person name="Pan Y.S."/>
            <person name="Xia L.Y."/>
            <person name="Li J."/>
            <person name="Zhao F."/>
            <person name="Cao W.C."/>
        </authorList>
    </citation>
    <scope>NUCLEOTIDE SEQUENCE [LARGE SCALE GENOMIC DNA]</scope>
    <source>
        <strain evidence="10">HaeL-2018</strain>
    </source>
</reference>